<protein>
    <submittedName>
        <fullName evidence="1">Uncharacterized protein</fullName>
    </submittedName>
</protein>
<accession>A0A0E9PJ96</accession>
<organism evidence="1">
    <name type="scientific">Anguilla anguilla</name>
    <name type="common">European freshwater eel</name>
    <name type="synonym">Muraena anguilla</name>
    <dbReference type="NCBI Taxonomy" id="7936"/>
    <lineage>
        <taxon>Eukaryota</taxon>
        <taxon>Metazoa</taxon>
        <taxon>Chordata</taxon>
        <taxon>Craniata</taxon>
        <taxon>Vertebrata</taxon>
        <taxon>Euteleostomi</taxon>
        <taxon>Actinopterygii</taxon>
        <taxon>Neopterygii</taxon>
        <taxon>Teleostei</taxon>
        <taxon>Anguilliformes</taxon>
        <taxon>Anguillidae</taxon>
        <taxon>Anguilla</taxon>
    </lineage>
</organism>
<sequence>MCLTALHTGISSTTFSIHAQYCIRILSPRSPFDVIAVIHNPAYI</sequence>
<dbReference type="EMBL" id="GBXM01104669">
    <property type="protein sequence ID" value="JAH03908.1"/>
    <property type="molecule type" value="Transcribed_RNA"/>
</dbReference>
<evidence type="ECO:0000313" key="1">
    <source>
        <dbReference type="EMBL" id="JAH03908.1"/>
    </source>
</evidence>
<proteinExistence type="predicted"/>
<reference evidence="1" key="2">
    <citation type="journal article" date="2015" name="Fish Shellfish Immunol.">
        <title>Early steps in the European eel (Anguilla anguilla)-Vibrio vulnificus interaction in the gills: Role of the RtxA13 toxin.</title>
        <authorList>
            <person name="Callol A."/>
            <person name="Pajuelo D."/>
            <person name="Ebbesson L."/>
            <person name="Teles M."/>
            <person name="MacKenzie S."/>
            <person name="Amaro C."/>
        </authorList>
    </citation>
    <scope>NUCLEOTIDE SEQUENCE</scope>
</reference>
<dbReference type="EMBL" id="GBXM01104349">
    <property type="protein sequence ID" value="JAH04228.1"/>
    <property type="molecule type" value="Transcribed_RNA"/>
</dbReference>
<dbReference type="AlphaFoldDB" id="A0A0E9PJ96"/>
<reference evidence="1" key="1">
    <citation type="submission" date="2014-11" db="EMBL/GenBank/DDBJ databases">
        <authorList>
            <person name="Amaro Gonzalez C."/>
        </authorList>
    </citation>
    <scope>NUCLEOTIDE SEQUENCE</scope>
</reference>
<name>A0A0E9PJ96_ANGAN</name>